<keyword evidence="1" id="KW-0812">Transmembrane</keyword>
<dbReference type="RefSeq" id="WP_088570472.1">
    <property type="nucleotide sequence ID" value="NZ_FYEK01000012.1"/>
</dbReference>
<gene>
    <name evidence="2" type="ORF">SAMN02746019_00026660</name>
</gene>
<keyword evidence="1" id="KW-0472">Membrane</keyword>
<evidence type="ECO:0000313" key="3">
    <source>
        <dbReference type="Proteomes" id="UP000197025"/>
    </source>
</evidence>
<protein>
    <recommendedName>
        <fullName evidence="4">DUF3153 domain-containing protein</fullName>
    </recommendedName>
</protein>
<reference evidence="3" key="1">
    <citation type="submission" date="2017-06" db="EMBL/GenBank/DDBJ databases">
        <authorList>
            <person name="Varghese N."/>
            <person name="Submissions S."/>
        </authorList>
    </citation>
    <scope>NUCLEOTIDE SEQUENCE [LARGE SCALE GENOMIC DNA]</scope>
    <source>
        <strain evidence="3">JAD2</strain>
    </source>
</reference>
<name>A0A212QP83_9CHLR</name>
<dbReference type="PROSITE" id="PS51257">
    <property type="entry name" value="PROKAR_LIPOPROTEIN"/>
    <property type="match status" value="1"/>
</dbReference>
<dbReference type="EMBL" id="FYEK01000012">
    <property type="protein sequence ID" value="SNB61083.1"/>
    <property type="molecule type" value="Genomic_DNA"/>
</dbReference>
<dbReference type="AlphaFoldDB" id="A0A212QP83"/>
<keyword evidence="1" id="KW-1133">Transmembrane helix</keyword>
<sequence>MNTFISRALIGLLAALLLSGCLTLSVHTRLRADGAAERTVAVAVDRVLLQTAAVQPLESLRRMAEASGWGVERFRDAARDQEGIRLRRTLSSLEDLNRLPEGDPLAGLERITVETQGDLQVLTATLSIAGILERLRIAAGEPPLSPEDLSLLRAAGFRLRYELELPGPVIDYAPRGNAQVDGRRIRWEVPLSPDQTTVTLRVTWRPIRSLPICAGGMMGLLPFLLLLALRTRKEGWR</sequence>
<evidence type="ECO:0008006" key="4">
    <source>
        <dbReference type="Google" id="ProtNLM"/>
    </source>
</evidence>
<dbReference type="Proteomes" id="UP000197025">
    <property type="component" value="Unassembled WGS sequence"/>
</dbReference>
<dbReference type="InParanoid" id="A0A212QP83"/>
<proteinExistence type="predicted"/>
<accession>A0A212QP83</accession>
<organism evidence="2 3">
    <name type="scientific">Thermoflexus hugenholtzii JAD2</name>
    <dbReference type="NCBI Taxonomy" id="877466"/>
    <lineage>
        <taxon>Bacteria</taxon>
        <taxon>Bacillati</taxon>
        <taxon>Chloroflexota</taxon>
        <taxon>Thermoflexia</taxon>
        <taxon>Thermoflexales</taxon>
        <taxon>Thermoflexaceae</taxon>
        <taxon>Thermoflexus</taxon>
    </lineage>
</organism>
<feature type="transmembrane region" description="Helical" evidence="1">
    <location>
        <begin position="209"/>
        <end position="229"/>
    </location>
</feature>
<evidence type="ECO:0000313" key="2">
    <source>
        <dbReference type="EMBL" id="SNB61083.1"/>
    </source>
</evidence>
<keyword evidence="3" id="KW-1185">Reference proteome</keyword>
<evidence type="ECO:0000256" key="1">
    <source>
        <dbReference type="SAM" id="Phobius"/>
    </source>
</evidence>